<proteinExistence type="predicted"/>
<reference evidence="1 2" key="1">
    <citation type="submission" date="2013-03" db="EMBL/GenBank/DDBJ databases">
        <authorList>
            <person name="Harkins D.M."/>
            <person name="Durkin A.S."/>
            <person name="Brinkac L.M."/>
            <person name="Haft D.H."/>
            <person name="Selengut J.D."/>
            <person name="Sanka R."/>
            <person name="DePew J."/>
            <person name="Purushe J."/>
            <person name="Galloway R.L."/>
            <person name="Vinetz J.M."/>
            <person name="Sutton G.G."/>
            <person name="Nierman W.C."/>
            <person name="Fouts D.E."/>
        </authorList>
    </citation>
    <scope>NUCLEOTIDE SEQUENCE [LARGE SCALE GENOMIC DNA]</scope>
    <source>
        <strain evidence="1 2">Waz Holland</strain>
    </source>
</reference>
<name>N1W662_9LEPT</name>
<evidence type="ECO:0000313" key="2">
    <source>
        <dbReference type="Proteomes" id="UP000012227"/>
    </source>
</evidence>
<dbReference type="STRING" id="1218591.LEP1GSC199_1855"/>
<comment type="caution">
    <text evidence="1">The sequence shown here is derived from an EMBL/GenBank/DDBJ whole genome shotgun (WGS) entry which is preliminary data.</text>
</comment>
<accession>N1W662</accession>
<evidence type="ECO:0000313" key="1">
    <source>
        <dbReference type="EMBL" id="EMY68742.1"/>
    </source>
</evidence>
<dbReference type="AlphaFoldDB" id="N1W662"/>
<protein>
    <submittedName>
        <fullName evidence="1">Uncharacterized protein</fullName>
    </submittedName>
</protein>
<organism evidence="1 2">
    <name type="scientific">Leptospira vanthielii serovar Holland str. Waz Holland = ATCC 700522</name>
    <dbReference type="NCBI Taxonomy" id="1218591"/>
    <lineage>
        <taxon>Bacteria</taxon>
        <taxon>Pseudomonadati</taxon>
        <taxon>Spirochaetota</taxon>
        <taxon>Spirochaetia</taxon>
        <taxon>Leptospirales</taxon>
        <taxon>Leptospiraceae</taxon>
        <taxon>Leptospira</taxon>
    </lineage>
</organism>
<gene>
    <name evidence="1" type="ORF">LEP1GSC199_1855</name>
</gene>
<dbReference type="Proteomes" id="UP000012227">
    <property type="component" value="Unassembled WGS sequence"/>
</dbReference>
<sequence length="42" mass="5009">MLQAKSLQLYTQFSYHFPSDKFISVLGLSKDHPRFLNHEQKQ</sequence>
<dbReference type="EMBL" id="AOGY02000065">
    <property type="protein sequence ID" value="EMY68742.1"/>
    <property type="molecule type" value="Genomic_DNA"/>
</dbReference>